<comment type="caution">
    <text evidence="1">The sequence shown here is derived from an EMBL/GenBank/DDBJ whole genome shotgun (WGS) entry which is preliminary data.</text>
</comment>
<dbReference type="EMBL" id="CAJVQC010084717">
    <property type="protein sequence ID" value="CAG8821299.1"/>
    <property type="molecule type" value="Genomic_DNA"/>
</dbReference>
<evidence type="ECO:0000313" key="2">
    <source>
        <dbReference type="Proteomes" id="UP000789920"/>
    </source>
</evidence>
<keyword evidence="2" id="KW-1185">Reference proteome</keyword>
<feature type="non-terminal residue" evidence="1">
    <location>
        <position position="1"/>
    </location>
</feature>
<accession>A0ACA9S0T3</accession>
<dbReference type="Proteomes" id="UP000789920">
    <property type="component" value="Unassembled WGS sequence"/>
</dbReference>
<name>A0ACA9S0T3_9GLOM</name>
<sequence>SGLFLVVSISFVSAVASVGLNSPVWIVSATVVSVTGWSIFCVSVELLSVFSRTISET</sequence>
<protein>
    <submittedName>
        <fullName evidence="1">14373_t:CDS:1</fullName>
    </submittedName>
</protein>
<reference evidence="1" key="1">
    <citation type="submission" date="2021-06" db="EMBL/GenBank/DDBJ databases">
        <authorList>
            <person name="Kallberg Y."/>
            <person name="Tangrot J."/>
            <person name="Rosling A."/>
        </authorList>
    </citation>
    <scope>NUCLEOTIDE SEQUENCE</scope>
    <source>
        <strain evidence="1">MA461A</strain>
    </source>
</reference>
<evidence type="ECO:0000313" key="1">
    <source>
        <dbReference type="EMBL" id="CAG8821299.1"/>
    </source>
</evidence>
<gene>
    <name evidence="1" type="ORF">RPERSI_LOCUS25554</name>
</gene>
<proteinExistence type="predicted"/>
<organism evidence="1 2">
    <name type="scientific">Racocetra persica</name>
    <dbReference type="NCBI Taxonomy" id="160502"/>
    <lineage>
        <taxon>Eukaryota</taxon>
        <taxon>Fungi</taxon>
        <taxon>Fungi incertae sedis</taxon>
        <taxon>Mucoromycota</taxon>
        <taxon>Glomeromycotina</taxon>
        <taxon>Glomeromycetes</taxon>
        <taxon>Diversisporales</taxon>
        <taxon>Gigasporaceae</taxon>
        <taxon>Racocetra</taxon>
    </lineage>
</organism>